<dbReference type="Proteomes" id="UP000639338">
    <property type="component" value="Unassembled WGS sequence"/>
</dbReference>
<feature type="chain" id="PRO_5032284530" description="TIL domain-containing protein" evidence="2">
    <location>
        <begin position="21"/>
        <end position="101"/>
    </location>
</feature>
<proteinExistence type="inferred from homology"/>
<evidence type="ECO:0000256" key="1">
    <source>
        <dbReference type="ARBA" id="ARBA00007611"/>
    </source>
</evidence>
<dbReference type="AlphaFoldDB" id="A0A834XYZ3"/>
<evidence type="ECO:0000313" key="5">
    <source>
        <dbReference type="Proteomes" id="UP000639338"/>
    </source>
</evidence>
<accession>A0A834XYZ3</accession>
<keyword evidence="2" id="KW-0732">Signal</keyword>
<evidence type="ECO:0000313" key="4">
    <source>
        <dbReference type="EMBL" id="KAF7994615.1"/>
    </source>
</evidence>
<reference evidence="4 5" key="1">
    <citation type="submission" date="2020-08" db="EMBL/GenBank/DDBJ databases">
        <title>Aphidius gifuensis genome sequencing and assembly.</title>
        <authorList>
            <person name="Du Z."/>
        </authorList>
    </citation>
    <scope>NUCLEOTIDE SEQUENCE [LARGE SCALE GENOMIC DNA]</scope>
    <source>
        <strain evidence="4">YNYX2018</strain>
        <tissue evidence="4">Adults</tissue>
    </source>
</reference>
<protein>
    <recommendedName>
        <fullName evidence="3">TIL domain-containing protein</fullName>
    </recommendedName>
</protein>
<sequence length="101" mass="11043">MSSIFPLFFLVCLTFTFCAGVPSQKCERSEPTNSCGKNQKPDICGRMCEPSCTNPHPNPKLCPGLQCTEFTTTCRCNDGTVRLNDKQCVPIEDCPPSSSSD</sequence>
<dbReference type="InterPro" id="IPR002919">
    <property type="entry name" value="TIL_dom"/>
</dbReference>
<dbReference type="EMBL" id="JACMRX010000002">
    <property type="protein sequence ID" value="KAF7994615.1"/>
    <property type="molecule type" value="Genomic_DNA"/>
</dbReference>
<name>A0A834XYZ3_APHGI</name>
<keyword evidence="5" id="KW-1185">Reference proteome</keyword>
<evidence type="ECO:0000256" key="2">
    <source>
        <dbReference type="SAM" id="SignalP"/>
    </source>
</evidence>
<dbReference type="Gene3D" id="2.10.25.10">
    <property type="entry name" value="Laminin"/>
    <property type="match status" value="1"/>
</dbReference>
<dbReference type="CDD" id="cd19941">
    <property type="entry name" value="TIL"/>
    <property type="match status" value="1"/>
</dbReference>
<comment type="similarity">
    <text evidence="1">Belongs to the serine protease inhibitor-like (TIL domain-containing) family.</text>
</comment>
<feature type="signal peptide" evidence="2">
    <location>
        <begin position="1"/>
        <end position="20"/>
    </location>
</feature>
<dbReference type="Pfam" id="PF01826">
    <property type="entry name" value="TIL"/>
    <property type="match status" value="1"/>
</dbReference>
<dbReference type="InterPro" id="IPR036084">
    <property type="entry name" value="Ser_inhib-like_sf"/>
</dbReference>
<dbReference type="SUPFAM" id="SSF57567">
    <property type="entry name" value="Serine protease inhibitors"/>
    <property type="match status" value="1"/>
</dbReference>
<gene>
    <name evidence="4" type="ORF">HCN44_004087</name>
</gene>
<feature type="domain" description="TIL" evidence="3">
    <location>
        <begin position="35"/>
        <end position="94"/>
    </location>
</feature>
<organism evidence="4 5">
    <name type="scientific">Aphidius gifuensis</name>
    <name type="common">Parasitoid wasp</name>
    <dbReference type="NCBI Taxonomy" id="684658"/>
    <lineage>
        <taxon>Eukaryota</taxon>
        <taxon>Metazoa</taxon>
        <taxon>Ecdysozoa</taxon>
        <taxon>Arthropoda</taxon>
        <taxon>Hexapoda</taxon>
        <taxon>Insecta</taxon>
        <taxon>Pterygota</taxon>
        <taxon>Neoptera</taxon>
        <taxon>Endopterygota</taxon>
        <taxon>Hymenoptera</taxon>
        <taxon>Apocrita</taxon>
        <taxon>Ichneumonoidea</taxon>
        <taxon>Braconidae</taxon>
        <taxon>Aphidiinae</taxon>
        <taxon>Aphidius</taxon>
    </lineage>
</organism>
<evidence type="ECO:0000259" key="3">
    <source>
        <dbReference type="Pfam" id="PF01826"/>
    </source>
</evidence>
<comment type="caution">
    <text evidence="4">The sequence shown here is derived from an EMBL/GenBank/DDBJ whole genome shotgun (WGS) entry which is preliminary data.</text>
</comment>